<comment type="subcellular location">
    <subcellularLocation>
        <location evidence="1">Cell membrane</location>
        <topology evidence="1">Multi-pass membrane protein</topology>
    </subcellularLocation>
</comment>
<evidence type="ECO:0000256" key="9">
    <source>
        <dbReference type="ARBA" id="ARBA00037295"/>
    </source>
</evidence>
<feature type="transmembrane region" description="Helical" evidence="11">
    <location>
        <begin position="232"/>
        <end position="251"/>
    </location>
</feature>
<keyword evidence="8 11" id="KW-0472">Membrane</keyword>
<evidence type="ECO:0000256" key="1">
    <source>
        <dbReference type="ARBA" id="ARBA00004651"/>
    </source>
</evidence>
<evidence type="ECO:0000256" key="7">
    <source>
        <dbReference type="ARBA" id="ARBA00022989"/>
    </source>
</evidence>
<comment type="caution">
    <text evidence="13">The sequence shown here is derived from an EMBL/GenBank/DDBJ whole genome shotgun (WGS) entry which is preliminary data.</text>
</comment>
<feature type="transmembrane region" description="Helical" evidence="11">
    <location>
        <begin position="150"/>
        <end position="169"/>
    </location>
</feature>
<keyword evidence="7 11" id="KW-1133">Transmembrane helix</keyword>
<keyword evidence="4" id="KW-1003">Cell membrane</keyword>
<dbReference type="SUPFAM" id="SSF103473">
    <property type="entry name" value="MFS general substrate transporter"/>
    <property type="match status" value="1"/>
</dbReference>
<feature type="transmembrane region" description="Helical" evidence="11">
    <location>
        <begin position="491"/>
        <end position="513"/>
    </location>
</feature>
<gene>
    <name evidence="13" type="ORF">B7R54_17870</name>
</gene>
<reference evidence="13 14" key="1">
    <citation type="submission" date="2017-04" db="EMBL/GenBank/DDBJ databases">
        <title>Comparative genome analysis of Subtercola boreus.</title>
        <authorList>
            <person name="Cho Y.-J."/>
            <person name="Cho A."/>
            <person name="Kim O.-S."/>
            <person name="Lee J.-I."/>
        </authorList>
    </citation>
    <scope>NUCLEOTIDE SEQUENCE [LARGE SCALE GENOMIC DNA]</scope>
    <source>
        <strain evidence="13 14">K300</strain>
    </source>
</reference>
<evidence type="ECO:0000256" key="6">
    <source>
        <dbReference type="ARBA" id="ARBA00022847"/>
    </source>
</evidence>
<dbReference type="InterPro" id="IPR020846">
    <property type="entry name" value="MFS_dom"/>
</dbReference>
<evidence type="ECO:0000259" key="12">
    <source>
        <dbReference type="PROSITE" id="PS50850"/>
    </source>
</evidence>
<dbReference type="GO" id="GO:0015293">
    <property type="term" value="F:symporter activity"/>
    <property type="evidence" value="ECO:0007669"/>
    <property type="project" value="UniProtKB-KW"/>
</dbReference>
<keyword evidence="3" id="KW-0813">Transport</keyword>
<feature type="transmembrane region" description="Helical" evidence="11">
    <location>
        <begin position="362"/>
        <end position="386"/>
    </location>
</feature>
<dbReference type="Gene3D" id="1.20.1250.20">
    <property type="entry name" value="MFS general substrate transporter like domains"/>
    <property type="match status" value="2"/>
</dbReference>
<dbReference type="Proteomes" id="UP000256486">
    <property type="component" value="Unassembled WGS sequence"/>
</dbReference>
<feature type="transmembrane region" description="Helical" evidence="11">
    <location>
        <begin position="175"/>
        <end position="200"/>
    </location>
</feature>
<feature type="transmembrane region" description="Helical" evidence="11">
    <location>
        <begin position="207"/>
        <end position="226"/>
    </location>
</feature>
<keyword evidence="14" id="KW-1185">Reference proteome</keyword>
<protein>
    <recommendedName>
        <fullName evidence="10">Putative proline/betaine transporter</fullName>
    </recommendedName>
</protein>
<evidence type="ECO:0000256" key="8">
    <source>
        <dbReference type="ARBA" id="ARBA00023136"/>
    </source>
</evidence>
<dbReference type="PANTHER" id="PTHR43045">
    <property type="entry name" value="SHIKIMATE TRANSPORTER"/>
    <property type="match status" value="1"/>
</dbReference>
<feature type="transmembrane region" description="Helical" evidence="11">
    <location>
        <begin position="452"/>
        <end position="470"/>
    </location>
</feature>
<comment type="similarity">
    <text evidence="2">Belongs to the major facilitator superfamily. Metabolite:H+ Symporter (MHS) family (TC 2.A.1.6) family.</text>
</comment>
<dbReference type="PROSITE" id="PS00216">
    <property type="entry name" value="SUGAR_TRANSPORT_1"/>
    <property type="match status" value="1"/>
</dbReference>
<sequence length="570" mass="60985">MREVVSCSAKPSSTKVDSRRCAVDGAMLSSVASVDTPIGADSSRRRSIRSACETDCKWSPIRKLFRTTEKSANNSGIRSLVATVSSDHPAVRRGRSGGRVPRLTRELVMHRQKSRGQEPGFIVPAGQASTASRRALVSGTLGSALEWFDFAIYGAVSATVFPALFFVSLDPATAIIASFATFGVGFVARPIGGIFFGYIGDRHGRRITLLITFMTMGAATVVIGLLPTYDQVGLLAPLLLVLMRFIQGFALGGEATGSQLLTMEHAPADRRAFFGSLMGAGSPISQVLANTLLLVLTLTLSTADFTSWGWRIPFFLSVLFVIIGLYIRFRVDETPIYKEKVLDQQIKNPSTWTVLRTKGWTILALIFAYSPIAITFYLVTVFGITYMTKTVGFSTSETFSIVLIANLLSIGAIVLGGRAADHFGRKNILFTGGAGCLLAAVLFFPLINLHSYALALIIVSFACISAQFGNGSQAALYAELFPTQMRYSGSALALTGVNLIFSAPAPLAAAFIIASLGGVVSLTLIWMGFIVIALVVMARMKDGPSLEGVPQTFPLRGNRALKVAENASVG</sequence>
<proteinExistence type="inferred from homology"/>
<dbReference type="PROSITE" id="PS00217">
    <property type="entry name" value="SUGAR_TRANSPORT_2"/>
    <property type="match status" value="1"/>
</dbReference>
<evidence type="ECO:0000256" key="3">
    <source>
        <dbReference type="ARBA" id="ARBA00022448"/>
    </source>
</evidence>
<keyword evidence="5 11" id="KW-0812">Transmembrane</keyword>
<dbReference type="InterPro" id="IPR036259">
    <property type="entry name" value="MFS_trans_sf"/>
</dbReference>
<dbReference type="Pfam" id="PF07690">
    <property type="entry name" value="MFS_1"/>
    <property type="match status" value="1"/>
</dbReference>
<feature type="transmembrane region" description="Helical" evidence="11">
    <location>
        <begin position="308"/>
        <end position="329"/>
    </location>
</feature>
<dbReference type="EMBL" id="NBWZ01000001">
    <property type="protein sequence ID" value="RFA10866.1"/>
    <property type="molecule type" value="Genomic_DNA"/>
</dbReference>
<evidence type="ECO:0000256" key="10">
    <source>
        <dbReference type="ARBA" id="ARBA00039918"/>
    </source>
</evidence>
<keyword evidence="6" id="KW-0769">Symport</keyword>
<evidence type="ECO:0000313" key="14">
    <source>
        <dbReference type="Proteomes" id="UP000256486"/>
    </source>
</evidence>
<feature type="transmembrane region" description="Helical" evidence="11">
    <location>
        <begin position="272"/>
        <end position="296"/>
    </location>
</feature>
<dbReference type="PANTHER" id="PTHR43045:SF1">
    <property type="entry name" value="SHIKIMATE TRANSPORTER"/>
    <property type="match status" value="1"/>
</dbReference>
<feature type="transmembrane region" description="Helical" evidence="11">
    <location>
        <begin position="428"/>
        <end position="446"/>
    </location>
</feature>
<evidence type="ECO:0000256" key="4">
    <source>
        <dbReference type="ARBA" id="ARBA00022475"/>
    </source>
</evidence>
<evidence type="ECO:0000256" key="5">
    <source>
        <dbReference type="ARBA" id="ARBA00022692"/>
    </source>
</evidence>
<feature type="domain" description="Major facilitator superfamily (MFS) profile" evidence="12">
    <location>
        <begin position="135"/>
        <end position="545"/>
    </location>
</feature>
<dbReference type="InterPro" id="IPR011701">
    <property type="entry name" value="MFS"/>
</dbReference>
<feature type="transmembrane region" description="Helical" evidence="11">
    <location>
        <begin position="398"/>
        <end position="416"/>
    </location>
</feature>
<comment type="function">
    <text evidence="9">May be a proton symporter involved in the uptake of osmolytes such as proline and glycine betaine.</text>
</comment>
<evidence type="ECO:0000313" key="13">
    <source>
        <dbReference type="EMBL" id="RFA10866.1"/>
    </source>
</evidence>
<dbReference type="FunFam" id="1.20.1250.20:FF:000001">
    <property type="entry name" value="Dicarboxylate MFS transporter"/>
    <property type="match status" value="1"/>
</dbReference>
<feature type="transmembrane region" description="Helical" evidence="11">
    <location>
        <begin position="519"/>
        <end position="538"/>
    </location>
</feature>
<dbReference type="GO" id="GO:0005886">
    <property type="term" value="C:plasma membrane"/>
    <property type="evidence" value="ECO:0007669"/>
    <property type="project" value="UniProtKB-SubCell"/>
</dbReference>
<accession>A0A3E0VLT6</accession>
<dbReference type="InterPro" id="IPR005829">
    <property type="entry name" value="Sugar_transporter_CS"/>
</dbReference>
<dbReference type="PROSITE" id="PS50850">
    <property type="entry name" value="MFS"/>
    <property type="match status" value="1"/>
</dbReference>
<evidence type="ECO:0000256" key="2">
    <source>
        <dbReference type="ARBA" id="ARBA00008240"/>
    </source>
</evidence>
<name>A0A3E0VLT6_9MICO</name>
<evidence type="ECO:0000256" key="11">
    <source>
        <dbReference type="SAM" id="Phobius"/>
    </source>
</evidence>
<organism evidence="13 14">
    <name type="scientific">Subtercola boreus</name>
    <dbReference type="NCBI Taxonomy" id="120213"/>
    <lineage>
        <taxon>Bacteria</taxon>
        <taxon>Bacillati</taxon>
        <taxon>Actinomycetota</taxon>
        <taxon>Actinomycetes</taxon>
        <taxon>Micrococcales</taxon>
        <taxon>Microbacteriaceae</taxon>
        <taxon>Subtercola</taxon>
    </lineage>
</organism>
<dbReference type="AlphaFoldDB" id="A0A3E0VLT6"/>